<feature type="transmembrane region" description="Helical" evidence="18">
    <location>
        <begin position="29"/>
        <end position="53"/>
    </location>
</feature>
<dbReference type="InterPro" id="IPR012338">
    <property type="entry name" value="Beta-lactam/transpept-like"/>
</dbReference>
<dbReference type="GO" id="GO:0008360">
    <property type="term" value="P:regulation of cell shape"/>
    <property type="evidence" value="ECO:0007669"/>
    <property type="project" value="UniProtKB-KW"/>
</dbReference>
<evidence type="ECO:0000256" key="7">
    <source>
        <dbReference type="ARBA" id="ARBA00022670"/>
    </source>
</evidence>
<dbReference type="PANTHER" id="PTHR32282">
    <property type="entry name" value="BINDING PROTEIN TRANSPEPTIDASE, PUTATIVE-RELATED"/>
    <property type="match status" value="1"/>
</dbReference>
<dbReference type="Gene3D" id="3.40.710.10">
    <property type="entry name" value="DD-peptidase/beta-lactamase superfamily"/>
    <property type="match status" value="2"/>
</dbReference>
<keyword evidence="12" id="KW-0573">Peptidoglycan synthesis</keyword>
<evidence type="ECO:0000256" key="18">
    <source>
        <dbReference type="SAM" id="Phobius"/>
    </source>
</evidence>
<comment type="similarity">
    <text evidence="3">In the C-terminal section; belongs to the transpeptidase family.</text>
</comment>
<dbReference type="InterPro" id="IPR036950">
    <property type="entry name" value="PBP_transglycosylase"/>
</dbReference>
<dbReference type="GO" id="GO:0009002">
    <property type="term" value="F:serine-type D-Ala-D-Ala carboxypeptidase activity"/>
    <property type="evidence" value="ECO:0007669"/>
    <property type="project" value="UniProtKB-EC"/>
</dbReference>
<dbReference type="InterPro" id="IPR001460">
    <property type="entry name" value="PCN-bd_Tpept"/>
</dbReference>
<dbReference type="OrthoDB" id="9766909at2"/>
<keyword evidence="13 18" id="KW-0472">Membrane</keyword>
<keyword evidence="11" id="KW-0133">Cell shape</keyword>
<keyword evidence="18" id="KW-1133">Transmembrane helix</keyword>
<dbReference type="EMBL" id="QMFY01000004">
    <property type="protein sequence ID" value="RAW01397.1"/>
    <property type="molecule type" value="Genomic_DNA"/>
</dbReference>
<feature type="domain" description="Penicillin-binding protein transpeptidase" evidence="19">
    <location>
        <begin position="434"/>
        <end position="673"/>
    </location>
</feature>
<dbReference type="GO" id="GO:0008955">
    <property type="term" value="F:peptidoglycan glycosyltransferase activity"/>
    <property type="evidence" value="ECO:0007669"/>
    <property type="project" value="UniProtKB-EC"/>
</dbReference>
<keyword evidence="7" id="KW-0645">Protease</keyword>
<evidence type="ECO:0000256" key="12">
    <source>
        <dbReference type="ARBA" id="ARBA00022984"/>
    </source>
</evidence>
<comment type="similarity">
    <text evidence="4">In the N-terminal section; belongs to the glycosyltransferase 51 family.</text>
</comment>
<dbReference type="PANTHER" id="PTHR32282:SF11">
    <property type="entry name" value="PENICILLIN-BINDING PROTEIN 1B"/>
    <property type="match status" value="1"/>
</dbReference>
<accession>A0A364Y6F9</accession>
<organism evidence="21 22">
    <name type="scientific">Pseudochryseolinea flava</name>
    <dbReference type="NCBI Taxonomy" id="2059302"/>
    <lineage>
        <taxon>Bacteria</taxon>
        <taxon>Pseudomonadati</taxon>
        <taxon>Bacteroidota</taxon>
        <taxon>Cytophagia</taxon>
        <taxon>Cytophagales</taxon>
        <taxon>Fulvivirgaceae</taxon>
        <taxon>Pseudochryseolinea</taxon>
    </lineage>
</organism>
<comment type="catalytic activity">
    <reaction evidence="17">
        <text>[GlcNAc-(1-&gt;4)-Mur2Ac(oyl-L-Ala-gamma-D-Glu-L-Lys-D-Ala-D-Ala)](n)-di-trans,octa-cis-undecaprenyl diphosphate + beta-D-GlcNAc-(1-&gt;4)-Mur2Ac(oyl-L-Ala-gamma-D-Glu-L-Lys-D-Ala-D-Ala)-di-trans,octa-cis-undecaprenyl diphosphate = [GlcNAc-(1-&gt;4)-Mur2Ac(oyl-L-Ala-gamma-D-Glu-L-Lys-D-Ala-D-Ala)](n+1)-di-trans,octa-cis-undecaprenyl diphosphate + di-trans,octa-cis-undecaprenyl diphosphate + H(+)</text>
        <dbReference type="Rhea" id="RHEA:23708"/>
        <dbReference type="Rhea" id="RHEA-COMP:9602"/>
        <dbReference type="Rhea" id="RHEA-COMP:9603"/>
        <dbReference type="ChEBI" id="CHEBI:15378"/>
        <dbReference type="ChEBI" id="CHEBI:58405"/>
        <dbReference type="ChEBI" id="CHEBI:60033"/>
        <dbReference type="ChEBI" id="CHEBI:78435"/>
        <dbReference type="EC" id="2.4.99.28"/>
    </reaction>
</comment>
<evidence type="ECO:0000256" key="15">
    <source>
        <dbReference type="ARBA" id="ARBA00023316"/>
    </source>
</evidence>
<name>A0A364Y6F9_9BACT</name>
<dbReference type="RefSeq" id="WP_112746883.1">
    <property type="nucleotide sequence ID" value="NZ_QMFY01000004.1"/>
</dbReference>
<protein>
    <submittedName>
        <fullName evidence="21">Penicillin-binding protein</fullName>
    </submittedName>
</protein>
<comment type="caution">
    <text evidence="21">The sequence shown here is derived from an EMBL/GenBank/DDBJ whole genome shotgun (WGS) entry which is preliminary data.</text>
</comment>
<dbReference type="GO" id="GO:0009252">
    <property type="term" value="P:peptidoglycan biosynthetic process"/>
    <property type="evidence" value="ECO:0007669"/>
    <property type="project" value="UniProtKB-KW"/>
</dbReference>
<evidence type="ECO:0000256" key="17">
    <source>
        <dbReference type="ARBA" id="ARBA00049902"/>
    </source>
</evidence>
<evidence type="ECO:0000259" key="19">
    <source>
        <dbReference type="Pfam" id="PF00905"/>
    </source>
</evidence>
<dbReference type="Pfam" id="PF00905">
    <property type="entry name" value="Transpeptidase"/>
    <property type="match status" value="1"/>
</dbReference>
<keyword evidence="8" id="KW-0328">Glycosyltransferase</keyword>
<evidence type="ECO:0000256" key="10">
    <source>
        <dbReference type="ARBA" id="ARBA00022801"/>
    </source>
</evidence>
<evidence type="ECO:0000256" key="9">
    <source>
        <dbReference type="ARBA" id="ARBA00022679"/>
    </source>
</evidence>
<evidence type="ECO:0000256" key="6">
    <source>
        <dbReference type="ARBA" id="ARBA00022645"/>
    </source>
</evidence>
<reference evidence="21 22" key="1">
    <citation type="submission" date="2018-06" db="EMBL/GenBank/DDBJ databases">
        <title>Chryseolinea flavus sp. nov., a member of the phylum Bacteroidetes isolated from soil.</title>
        <authorList>
            <person name="Li Y."/>
            <person name="Wang J."/>
        </authorList>
    </citation>
    <scope>NUCLEOTIDE SEQUENCE [LARGE SCALE GENOMIC DNA]</scope>
    <source>
        <strain evidence="21 22">SDU1-6</strain>
    </source>
</reference>
<sequence length="782" mass="88752">MMKRFLEQAREYVNKAWQYFKGQSISRRILIGGCLFFGVLFLSTFLFVGLVWVGAFGSLPSKAELRLVENPLATEVYSADSVLLGKYFIQERSNIRYEDVPQHLVQALIATEDVRFFQHGGVDTKSLARVLVKSILLQRESSGGGSTITQQLAKNLYPRRDYWLLSLPINKIREIIIARRLERVYDKESLLSLYLNTIPFGDNTFGIETASQRFFSVPTKRLTLDQAAVLVGMLKATYTYNPRLFPERSKMRRDVVLAQLQKYEMISEGRRDSLQALPIKLNYRRTTHHEGLAPYFRDYIREDLMTWCKANTNAEGKPYNLYTDGLKIYTTIDSRLQRYAEEAVRQQMTVIQKSFQSHWGKRDPWHARHDVLEDAIHRTARYRDLKSQGLQEAEITRLMSKKYLMSVFTWEGEKEMMMSPIDSIKHYLTFLNAGVLAIEPSAGEIKAWVGGINHNYFQFDHVRTTTRRQVGSTFKPIVYAAALEQGADPCDYISAEKTVYTNAEGWTPTNTGEDNYDLKYSLAGGLAYSVNTVSVKVLERAGIQNTVNLAHKMGISATMPTVPSLALGVADVSMTEIVTAYSCFANNGKVITPFYITSINSRHGETLESFQPEKPKQALSPETANLMLHMMKRVIDEGTGARLRSQYGIEGDVAGKTGTTQDNADGWFIAILPNLVVGSWVGADDPRIHFRSTALGQGANTALPIVGRMLRKAQHDSQGEYKAQYFPALNASLRSRLSCDLYKSDSNFFQRLFGKRDRDEEKRKAFGEADKKKKKGFLRKIF</sequence>
<comment type="subcellular location">
    <subcellularLocation>
        <location evidence="1">Cell membrane</location>
    </subcellularLocation>
</comment>
<dbReference type="SUPFAM" id="SSF53955">
    <property type="entry name" value="Lysozyme-like"/>
    <property type="match status" value="1"/>
</dbReference>
<keyword evidence="22" id="KW-1185">Reference proteome</keyword>
<evidence type="ECO:0000256" key="4">
    <source>
        <dbReference type="ARBA" id="ARBA00007739"/>
    </source>
</evidence>
<keyword evidence="10" id="KW-0378">Hydrolase</keyword>
<keyword evidence="18" id="KW-0812">Transmembrane</keyword>
<evidence type="ECO:0000256" key="14">
    <source>
        <dbReference type="ARBA" id="ARBA00023268"/>
    </source>
</evidence>
<comment type="pathway">
    <text evidence="2">Cell wall biogenesis; peptidoglycan biosynthesis.</text>
</comment>
<keyword evidence="9" id="KW-0808">Transferase</keyword>
<evidence type="ECO:0000313" key="21">
    <source>
        <dbReference type="EMBL" id="RAW01397.1"/>
    </source>
</evidence>
<feature type="domain" description="Glycosyl transferase family 51" evidence="20">
    <location>
        <begin position="90"/>
        <end position="260"/>
    </location>
</feature>
<evidence type="ECO:0000256" key="2">
    <source>
        <dbReference type="ARBA" id="ARBA00004752"/>
    </source>
</evidence>
<keyword evidence="15" id="KW-0961">Cell wall biogenesis/degradation</keyword>
<dbReference type="InterPro" id="IPR023346">
    <property type="entry name" value="Lysozyme-like_dom_sf"/>
</dbReference>
<evidence type="ECO:0000313" key="22">
    <source>
        <dbReference type="Proteomes" id="UP000251889"/>
    </source>
</evidence>
<comment type="catalytic activity">
    <reaction evidence="16">
        <text>Preferential cleavage: (Ac)2-L-Lys-D-Ala-|-D-Ala. Also transpeptidation of peptidyl-alanyl moieties that are N-acyl substituents of D-alanine.</text>
        <dbReference type="EC" id="3.4.16.4"/>
    </reaction>
</comment>
<keyword evidence="6" id="KW-0121">Carboxypeptidase</keyword>
<dbReference type="InterPro" id="IPR001264">
    <property type="entry name" value="Glyco_trans_51"/>
</dbReference>
<dbReference type="GO" id="GO:0005886">
    <property type="term" value="C:plasma membrane"/>
    <property type="evidence" value="ECO:0007669"/>
    <property type="project" value="UniProtKB-SubCell"/>
</dbReference>
<dbReference type="AlphaFoldDB" id="A0A364Y6F9"/>
<evidence type="ECO:0000256" key="8">
    <source>
        <dbReference type="ARBA" id="ARBA00022676"/>
    </source>
</evidence>
<dbReference type="Gene3D" id="1.10.3810.10">
    <property type="entry name" value="Biosynthetic peptidoglycan transglycosylase-like"/>
    <property type="match status" value="1"/>
</dbReference>
<dbReference type="GO" id="GO:0030288">
    <property type="term" value="C:outer membrane-bounded periplasmic space"/>
    <property type="evidence" value="ECO:0007669"/>
    <property type="project" value="TreeGrafter"/>
</dbReference>
<dbReference type="GO" id="GO:0008658">
    <property type="term" value="F:penicillin binding"/>
    <property type="evidence" value="ECO:0007669"/>
    <property type="project" value="InterPro"/>
</dbReference>
<evidence type="ECO:0000256" key="5">
    <source>
        <dbReference type="ARBA" id="ARBA00022475"/>
    </source>
</evidence>
<keyword evidence="5" id="KW-1003">Cell membrane</keyword>
<dbReference type="GO" id="GO:0071555">
    <property type="term" value="P:cell wall organization"/>
    <property type="evidence" value="ECO:0007669"/>
    <property type="project" value="UniProtKB-KW"/>
</dbReference>
<dbReference type="GO" id="GO:0006508">
    <property type="term" value="P:proteolysis"/>
    <property type="evidence" value="ECO:0007669"/>
    <property type="project" value="UniProtKB-KW"/>
</dbReference>
<dbReference type="InterPro" id="IPR050396">
    <property type="entry name" value="Glycosyltr_51/Transpeptidase"/>
</dbReference>
<evidence type="ECO:0000256" key="16">
    <source>
        <dbReference type="ARBA" id="ARBA00034000"/>
    </source>
</evidence>
<dbReference type="Pfam" id="PF00912">
    <property type="entry name" value="Transgly"/>
    <property type="match status" value="1"/>
</dbReference>
<evidence type="ECO:0000256" key="1">
    <source>
        <dbReference type="ARBA" id="ARBA00004236"/>
    </source>
</evidence>
<evidence type="ECO:0000259" key="20">
    <source>
        <dbReference type="Pfam" id="PF00912"/>
    </source>
</evidence>
<dbReference type="Proteomes" id="UP000251889">
    <property type="component" value="Unassembled WGS sequence"/>
</dbReference>
<proteinExistence type="inferred from homology"/>
<evidence type="ECO:0000256" key="3">
    <source>
        <dbReference type="ARBA" id="ARBA00007090"/>
    </source>
</evidence>
<dbReference type="SUPFAM" id="SSF56601">
    <property type="entry name" value="beta-lactamase/transpeptidase-like"/>
    <property type="match status" value="1"/>
</dbReference>
<evidence type="ECO:0000256" key="11">
    <source>
        <dbReference type="ARBA" id="ARBA00022960"/>
    </source>
</evidence>
<evidence type="ECO:0000256" key="13">
    <source>
        <dbReference type="ARBA" id="ARBA00023136"/>
    </source>
</evidence>
<keyword evidence="14" id="KW-0511">Multifunctional enzyme</keyword>
<gene>
    <name evidence="21" type="ORF">DQQ10_10875</name>
</gene>